<comment type="caution">
    <text evidence="1">The sequence shown here is derived from an EMBL/GenBank/DDBJ whole genome shotgun (WGS) entry which is preliminary data.</text>
</comment>
<sequence>MSAAPLNMDTGPTEEVLALLREHFPADEPADQEFPPEQLTSDSLAEVLCDLAFWSPDAKAALEGFAVDNGRGYCASLETIRKAAWLINSTQHAGVYDPKLTLAIDGSISVEWNEDWYVAVDFNEGPTYMAYAAPADEKYHGLCTTSIKLTATYAPDKAPAIMPVLRRHCVEYLPS</sequence>
<organism evidence="1 2">
    <name type="scientific">Pseudomonas nitroreducens</name>
    <dbReference type="NCBI Taxonomy" id="46680"/>
    <lineage>
        <taxon>Bacteria</taxon>
        <taxon>Pseudomonadati</taxon>
        <taxon>Pseudomonadota</taxon>
        <taxon>Gammaproteobacteria</taxon>
        <taxon>Pseudomonadales</taxon>
        <taxon>Pseudomonadaceae</taxon>
        <taxon>Pseudomonas</taxon>
    </lineage>
</organism>
<evidence type="ECO:0000313" key="1">
    <source>
        <dbReference type="EMBL" id="MBB4866810.1"/>
    </source>
</evidence>
<dbReference type="AlphaFoldDB" id="A0A7W7P4N3"/>
<name>A0A7W7P4N3_PSENT</name>
<protein>
    <submittedName>
        <fullName evidence="1">Uncharacterized protein</fullName>
    </submittedName>
</protein>
<evidence type="ECO:0000313" key="2">
    <source>
        <dbReference type="Proteomes" id="UP000566995"/>
    </source>
</evidence>
<reference evidence="1 2" key="1">
    <citation type="submission" date="2020-08" db="EMBL/GenBank/DDBJ databases">
        <title>Functional genomics of gut bacteria from endangered species of beetles.</title>
        <authorList>
            <person name="Carlos-Shanley C."/>
        </authorList>
    </citation>
    <scope>NUCLEOTIDE SEQUENCE [LARGE SCALE GENOMIC DNA]</scope>
    <source>
        <strain evidence="1 2">S00179</strain>
    </source>
</reference>
<accession>A0A7W7P4N3</accession>
<dbReference type="EMBL" id="JACHLI010000032">
    <property type="protein sequence ID" value="MBB4866810.1"/>
    <property type="molecule type" value="Genomic_DNA"/>
</dbReference>
<proteinExistence type="predicted"/>
<dbReference type="Proteomes" id="UP000566995">
    <property type="component" value="Unassembled WGS sequence"/>
</dbReference>
<gene>
    <name evidence="1" type="ORF">HNP46_005717</name>
</gene>